<proteinExistence type="predicted"/>
<dbReference type="GO" id="GO:0050650">
    <property type="term" value="P:chondroitin sulfate proteoglycan biosynthetic process"/>
    <property type="evidence" value="ECO:0007669"/>
    <property type="project" value="TreeGrafter"/>
</dbReference>
<evidence type="ECO:0000256" key="3">
    <source>
        <dbReference type="ARBA" id="ARBA00022676"/>
    </source>
</evidence>
<comment type="subcellular location">
    <subcellularLocation>
        <location evidence="2">Endoplasmic reticulum membrane</location>
        <topology evidence="2">Single-pass type II membrane protein</topology>
    </subcellularLocation>
    <subcellularLocation>
        <location evidence="1">Golgi apparatus membrane</location>
        <topology evidence="1">Single-pass type II membrane protein</topology>
    </subcellularLocation>
</comment>
<sequence>MAKIAFILLCHKNPEAIIQQAEQLTAVGDYISIHFDASAPQAAYDLIVQELSDNPNVTFAKKRIKCGWGEWSLVQASLYAIEAAVDAFPRATHFYMVSGDCMAVKSAKYAHRFLDSHDKDYVESFDFFESDWIKTGMKEERLIYRHWFNERTHKRLFYWSFWAQRRFGLTRKIPEDIQVQIGSQWWCLRRRTIEWIIDFTRQRKDVMKFFSTTWIPDETFFQTLVRHLVPEKEIDTRTLTFLMFTDYGMPVTFYNDHYDMLLAQDSLFARKISPEATELRKRLGRLYASERSDFPISNEGRNLFKFLTGRGREGRRYAPRFWESEASLGRDRELLIVACKKWHVAKRLIASIEQHANIPVTAYLFNEESTPLPDLGGIQATLGKRHRHRRALMRMLFDYHETDRMVVCMDTANLDLMQDFANDRSITKILEIQCNFSDDYIRGHAQRVGLMGEETDSETTARLIPTVRNDLAHESDRIRDSGFESYNRIIETLPPEENATALASFLTVSEDTARQIAQTPHLFVD</sequence>
<keyword evidence="13" id="KW-0325">Glycoprotein</keyword>
<comment type="caution">
    <text evidence="16">The sequence shown here is derived from an EMBL/GenBank/DDBJ whole genome shotgun (WGS) entry which is preliminary data.</text>
</comment>
<dbReference type="PANTHER" id="PTHR46025">
    <property type="entry name" value="XYLOSYLTRANSFERASE OXT"/>
    <property type="match status" value="1"/>
</dbReference>
<protein>
    <recommendedName>
        <fullName evidence="14">Peptide O-xylosyltransferase</fullName>
    </recommendedName>
</protein>
<dbReference type="GO" id="GO:0015012">
    <property type="term" value="P:heparan sulfate proteoglycan biosynthetic process"/>
    <property type="evidence" value="ECO:0007669"/>
    <property type="project" value="TreeGrafter"/>
</dbReference>
<dbReference type="EMBL" id="MSPP01000003">
    <property type="protein sequence ID" value="OUD09017.1"/>
    <property type="molecule type" value="Genomic_DNA"/>
</dbReference>
<dbReference type="Pfam" id="PF02485">
    <property type="entry name" value="Branch"/>
    <property type="match status" value="1"/>
</dbReference>
<dbReference type="GO" id="GO:0030158">
    <property type="term" value="F:protein xylosyltransferase activity"/>
    <property type="evidence" value="ECO:0007669"/>
    <property type="project" value="InterPro"/>
</dbReference>
<keyword evidence="8" id="KW-0735">Signal-anchor</keyword>
<dbReference type="RefSeq" id="WP_086451498.1">
    <property type="nucleotide sequence ID" value="NZ_MSPP01000003.1"/>
</dbReference>
<dbReference type="AlphaFoldDB" id="A0A251WX61"/>
<dbReference type="Proteomes" id="UP000194664">
    <property type="component" value="Unassembled WGS sequence"/>
</dbReference>
<dbReference type="Pfam" id="PF19350">
    <property type="entry name" value="DUF5928"/>
    <property type="match status" value="1"/>
</dbReference>
<keyword evidence="7" id="KW-0256">Endoplasmic reticulum</keyword>
<keyword evidence="11" id="KW-0472">Membrane</keyword>
<dbReference type="GO" id="GO:0016020">
    <property type="term" value="C:membrane"/>
    <property type="evidence" value="ECO:0007669"/>
    <property type="project" value="InterPro"/>
</dbReference>
<dbReference type="InterPro" id="IPR043538">
    <property type="entry name" value="XYLT"/>
</dbReference>
<reference evidence="16 17" key="1">
    <citation type="submission" date="2016-12" db="EMBL/GenBank/DDBJ databases">
        <title>The draft genome sequence of HSLHS2.</title>
        <authorList>
            <person name="Hu D."/>
            <person name="Wang L."/>
            <person name="Shao Z."/>
        </authorList>
    </citation>
    <scope>NUCLEOTIDE SEQUENCE [LARGE SCALE GENOMIC DNA]</scope>
    <source>
        <strain evidence="16">MCCC 1A06712</strain>
    </source>
</reference>
<keyword evidence="10" id="KW-0333">Golgi apparatus</keyword>
<dbReference type="InterPro" id="IPR045972">
    <property type="entry name" value="DUF5928"/>
</dbReference>
<dbReference type="OrthoDB" id="7943907at2"/>
<keyword evidence="5" id="KW-0812">Transmembrane</keyword>
<evidence type="ECO:0000256" key="2">
    <source>
        <dbReference type="ARBA" id="ARBA00004648"/>
    </source>
</evidence>
<gene>
    <name evidence="16" type="ORF">BVC71_09895</name>
</gene>
<evidence type="ECO:0000256" key="4">
    <source>
        <dbReference type="ARBA" id="ARBA00022679"/>
    </source>
</evidence>
<evidence type="ECO:0000256" key="7">
    <source>
        <dbReference type="ARBA" id="ARBA00022824"/>
    </source>
</evidence>
<keyword evidence="3" id="KW-0328">Glycosyltransferase</keyword>
<evidence type="ECO:0000256" key="11">
    <source>
        <dbReference type="ARBA" id="ARBA00023136"/>
    </source>
</evidence>
<keyword evidence="6" id="KW-0479">Metal-binding</keyword>
<evidence type="ECO:0000256" key="9">
    <source>
        <dbReference type="ARBA" id="ARBA00022989"/>
    </source>
</evidence>
<evidence type="ECO:0000256" key="5">
    <source>
        <dbReference type="ARBA" id="ARBA00022692"/>
    </source>
</evidence>
<evidence type="ECO:0000256" key="12">
    <source>
        <dbReference type="ARBA" id="ARBA00023157"/>
    </source>
</evidence>
<evidence type="ECO:0000256" key="10">
    <source>
        <dbReference type="ARBA" id="ARBA00023034"/>
    </source>
</evidence>
<evidence type="ECO:0000256" key="1">
    <source>
        <dbReference type="ARBA" id="ARBA00004323"/>
    </source>
</evidence>
<evidence type="ECO:0000313" key="17">
    <source>
        <dbReference type="Proteomes" id="UP000194664"/>
    </source>
</evidence>
<feature type="domain" description="DUF5928" evidence="15">
    <location>
        <begin position="270"/>
        <end position="525"/>
    </location>
</feature>
<evidence type="ECO:0000259" key="15">
    <source>
        <dbReference type="Pfam" id="PF19350"/>
    </source>
</evidence>
<name>A0A251WX61_9RHOB</name>
<keyword evidence="9" id="KW-1133">Transmembrane helix</keyword>
<evidence type="ECO:0000256" key="6">
    <source>
        <dbReference type="ARBA" id="ARBA00022723"/>
    </source>
</evidence>
<dbReference type="GO" id="GO:0046872">
    <property type="term" value="F:metal ion binding"/>
    <property type="evidence" value="ECO:0007669"/>
    <property type="project" value="UniProtKB-KW"/>
</dbReference>
<keyword evidence="17" id="KW-1185">Reference proteome</keyword>
<dbReference type="InterPro" id="IPR003406">
    <property type="entry name" value="Glyco_trans_14"/>
</dbReference>
<evidence type="ECO:0000256" key="8">
    <source>
        <dbReference type="ARBA" id="ARBA00022968"/>
    </source>
</evidence>
<keyword evidence="4 16" id="KW-0808">Transferase</keyword>
<dbReference type="PANTHER" id="PTHR46025:SF3">
    <property type="entry name" value="XYLOSYLTRANSFERASE OXT"/>
    <property type="match status" value="1"/>
</dbReference>
<evidence type="ECO:0000256" key="14">
    <source>
        <dbReference type="ARBA" id="ARBA00042865"/>
    </source>
</evidence>
<keyword evidence="12" id="KW-1015">Disulfide bond</keyword>
<evidence type="ECO:0000313" key="16">
    <source>
        <dbReference type="EMBL" id="OUD09017.1"/>
    </source>
</evidence>
<organism evidence="16 17">
    <name type="scientific">Marivivens niveibacter</name>
    <dbReference type="NCBI Taxonomy" id="1930667"/>
    <lineage>
        <taxon>Bacteria</taxon>
        <taxon>Pseudomonadati</taxon>
        <taxon>Pseudomonadota</taxon>
        <taxon>Alphaproteobacteria</taxon>
        <taxon>Rhodobacterales</taxon>
        <taxon>Paracoccaceae</taxon>
        <taxon>Marivivens group</taxon>
        <taxon>Marivivens</taxon>
    </lineage>
</organism>
<evidence type="ECO:0000256" key="13">
    <source>
        <dbReference type="ARBA" id="ARBA00023180"/>
    </source>
</evidence>
<accession>A0A251WX61</accession>